<protein>
    <submittedName>
        <fullName evidence="2">Uncharacterized protein</fullName>
    </submittedName>
</protein>
<feature type="region of interest" description="Disordered" evidence="1">
    <location>
        <begin position="144"/>
        <end position="178"/>
    </location>
</feature>
<reference evidence="2 3" key="1">
    <citation type="journal article" date="2016" name="Mol. Biol. Evol.">
        <title>Comparative Genomics of Early-Diverging Mushroom-Forming Fungi Provides Insights into the Origins of Lignocellulose Decay Capabilities.</title>
        <authorList>
            <person name="Nagy L.G."/>
            <person name="Riley R."/>
            <person name="Tritt A."/>
            <person name="Adam C."/>
            <person name="Daum C."/>
            <person name="Floudas D."/>
            <person name="Sun H."/>
            <person name="Yadav J.S."/>
            <person name="Pangilinan J."/>
            <person name="Larsson K.H."/>
            <person name="Matsuura K."/>
            <person name="Barry K."/>
            <person name="Labutti K."/>
            <person name="Kuo R."/>
            <person name="Ohm R.A."/>
            <person name="Bhattacharya S.S."/>
            <person name="Shirouzu T."/>
            <person name="Yoshinaga Y."/>
            <person name="Martin F.M."/>
            <person name="Grigoriev I.V."/>
            <person name="Hibbett D.S."/>
        </authorList>
    </citation>
    <scope>NUCLEOTIDE SEQUENCE [LARGE SCALE GENOMIC DNA]</scope>
    <source>
        <strain evidence="2 3">HHB12733</strain>
    </source>
</reference>
<dbReference type="InParanoid" id="A0A165HAM2"/>
<keyword evidence="3" id="KW-1185">Reference proteome</keyword>
<evidence type="ECO:0000256" key="1">
    <source>
        <dbReference type="SAM" id="MobiDB-lite"/>
    </source>
</evidence>
<dbReference type="AlphaFoldDB" id="A0A165HAM2"/>
<evidence type="ECO:0000313" key="2">
    <source>
        <dbReference type="EMBL" id="KZT59056.1"/>
    </source>
</evidence>
<gene>
    <name evidence="2" type="ORF">CALCODRAFT_212884</name>
</gene>
<organism evidence="2 3">
    <name type="scientific">Calocera cornea HHB12733</name>
    <dbReference type="NCBI Taxonomy" id="1353952"/>
    <lineage>
        <taxon>Eukaryota</taxon>
        <taxon>Fungi</taxon>
        <taxon>Dikarya</taxon>
        <taxon>Basidiomycota</taxon>
        <taxon>Agaricomycotina</taxon>
        <taxon>Dacrymycetes</taxon>
        <taxon>Dacrymycetales</taxon>
        <taxon>Dacrymycetaceae</taxon>
        <taxon>Calocera</taxon>
    </lineage>
</organism>
<name>A0A165HAM2_9BASI</name>
<proteinExistence type="predicted"/>
<dbReference type="EMBL" id="KV423944">
    <property type="protein sequence ID" value="KZT59056.1"/>
    <property type="molecule type" value="Genomic_DNA"/>
</dbReference>
<sequence length="178" mass="19337">MKATKTLRLRGTEGSAIYVYARSGANAGRESTRDRGALSDSSLSKHVPHCMPRPACPRVWSPMFICPTRMSLLSSVEAFSHLFPATRRVADDAISVCQTCSQVPLWLIPGTEPRGSDLWPTSSANESGKKIRDRIIRQTRNIAWLARRGPQPPSPSPASSNKGDWRGLPSNAAVAATP</sequence>
<accession>A0A165HAM2</accession>
<dbReference type="Proteomes" id="UP000076842">
    <property type="component" value="Unassembled WGS sequence"/>
</dbReference>
<evidence type="ECO:0000313" key="3">
    <source>
        <dbReference type="Proteomes" id="UP000076842"/>
    </source>
</evidence>